<keyword evidence="2" id="KW-1185">Reference proteome</keyword>
<dbReference type="AlphaFoldDB" id="A0A5B0GDB4"/>
<organism evidence="1 2">
    <name type="scientific">Paraburkholderia panacisoli</name>
    <dbReference type="NCBI Taxonomy" id="2603818"/>
    <lineage>
        <taxon>Bacteria</taxon>
        <taxon>Pseudomonadati</taxon>
        <taxon>Pseudomonadota</taxon>
        <taxon>Betaproteobacteria</taxon>
        <taxon>Burkholderiales</taxon>
        <taxon>Burkholderiaceae</taxon>
        <taxon>Paraburkholderia</taxon>
    </lineage>
</organism>
<dbReference type="Proteomes" id="UP000325273">
    <property type="component" value="Unassembled WGS sequence"/>
</dbReference>
<proteinExistence type="predicted"/>
<accession>A0A5B0GDB4</accession>
<dbReference type="EMBL" id="VTUZ01000044">
    <property type="protein sequence ID" value="KAA1000588.1"/>
    <property type="molecule type" value="Genomic_DNA"/>
</dbReference>
<sequence>MRIPPARGRTVQRQSGLRKTGAVGAGYGRQCEHRRACARRRVKIGIRQDIATASLDQNGRVTRPIKWATATNAVCMEKQSMDRAAAFERFFLA</sequence>
<reference evidence="1 2" key="1">
    <citation type="submission" date="2019-08" db="EMBL/GenBank/DDBJ databases">
        <title>Paraburkholderia sp. DCY113.</title>
        <authorList>
            <person name="Kang J."/>
        </authorList>
    </citation>
    <scope>NUCLEOTIDE SEQUENCE [LARGE SCALE GENOMIC DNA]</scope>
    <source>
        <strain evidence="1 2">DCY113</strain>
    </source>
</reference>
<name>A0A5B0GDB4_9BURK</name>
<protein>
    <submittedName>
        <fullName evidence="1">Uncharacterized protein</fullName>
    </submittedName>
</protein>
<evidence type="ECO:0000313" key="1">
    <source>
        <dbReference type="EMBL" id="KAA1000588.1"/>
    </source>
</evidence>
<evidence type="ECO:0000313" key="2">
    <source>
        <dbReference type="Proteomes" id="UP000325273"/>
    </source>
</evidence>
<dbReference type="RefSeq" id="WP_149675237.1">
    <property type="nucleotide sequence ID" value="NZ_VTUZ01000044.1"/>
</dbReference>
<gene>
    <name evidence="1" type="ORF">FVF58_40360</name>
</gene>
<comment type="caution">
    <text evidence="1">The sequence shown here is derived from an EMBL/GenBank/DDBJ whole genome shotgun (WGS) entry which is preliminary data.</text>
</comment>